<dbReference type="EMBL" id="LK052904">
    <property type="protein sequence ID" value="CDR45679.1"/>
    <property type="molecule type" value="Genomic_DNA"/>
</dbReference>
<dbReference type="AlphaFoldDB" id="A0A061B6Z6"/>
<dbReference type="PANTHER" id="PTHR21192:SF2">
    <property type="entry name" value="NADH DEHYDROGENASE [UBIQUINONE] 1 ALPHA SUBCOMPLEX ASSEMBLY FACTOR 3"/>
    <property type="match status" value="1"/>
</dbReference>
<protein>
    <submittedName>
        <fullName evidence="1">CYFA0S19e01728g1_1</fullName>
    </submittedName>
</protein>
<organism evidence="1">
    <name type="scientific">Cyberlindnera fabianii</name>
    <name type="common">Yeast</name>
    <name type="synonym">Hansenula fabianii</name>
    <dbReference type="NCBI Taxonomy" id="36022"/>
    <lineage>
        <taxon>Eukaryota</taxon>
        <taxon>Fungi</taxon>
        <taxon>Dikarya</taxon>
        <taxon>Ascomycota</taxon>
        <taxon>Saccharomycotina</taxon>
        <taxon>Saccharomycetes</taxon>
        <taxon>Phaffomycetales</taxon>
        <taxon>Phaffomycetaceae</taxon>
        <taxon>Cyberlindnera</taxon>
    </lineage>
</organism>
<dbReference type="Gene3D" id="3.40.1230.10">
    <property type="entry name" value="MTH938-like"/>
    <property type="match status" value="1"/>
</dbReference>
<accession>A0A061B6Z6</accession>
<dbReference type="Pfam" id="PF04430">
    <property type="entry name" value="DUF498"/>
    <property type="match status" value="1"/>
</dbReference>
<dbReference type="InterPro" id="IPR036748">
    <property type="entry name" value="MTH938-like_sf"/>
</dbReference>
<gene>
    <name evidence="1" type="ORF">CYFA0S_19e01728g</name>
</gene>
<proteinExistence type="predicted"/>
<dbReference type="PhylomeDB" id="A0A061B6Z6"/>
<dbReference type="GO" id="GO:0032981">
    <property type="term" value="P:mitochondrial respiratory chain complex I assembly"/>
    <property type="evidence" value="ECO:0007669"/>
    <property type="project" value="TreeGrafter"/>
</dbReference>
<dbReference type="GO" id="GO:0005743">
    <property type="term" value="C:mitochondrial inner membrane"/>
    <property type="evidence" value="ECO:0007669"/>
    <property type="project" value="TreeGrafter"/>
</dbReference>
<reference evidence="1" key="1">
    <citation type="journal article" date="2014" name="Genome Announc.">
        <title>Genome sequence of the yeast Cyberlindnera fabianii (Hansenula fabianii).</title>
        <authorList>
            <person name="Freel K.C."/>
            <person name="Sarilar V."/>
            <person name="Neuveglise C."/>
            <person name="Devillers H."/>
            <person name="Friedrich A."/>
            <person name="Schacherer J."/>
        </authorList>
    </citation>
    <scope>NUCLEOTIDE SEQUENCE</scope>
    <source>
        <strain evidence="1">YJS4271</strain>
    </source>
</reference>
<dbReference type="SUPFAM" id="SSF64076">
    <property type="entry name" value="MTH938-like"/>
    <property type="match status" value="1"/>
</dbReference>
<evidence type="ECO:0000313" key="1">
    <source>
        <dbReference type="EMBL" id="CDR45679.1"/>
    </source>
</evidence>
<name>A0A061B6Z6_CYBFA</name>
<dbReference type="OrthoDB" id="20681at2759"/>
<sequence>MLSQTLRIRLPQLPRPLLPIIRNFSSSVVQAKESPIATLNILADTSAPLNNIDTVTRDSLVFSSGLLVKDKTTLLLANRVLEFEPKYEIKNGFIVEFAPESLQFLKLINPQPDLIVIGLGKKSRLLSQINLEMFQSLGVRVELSDTKNAARNFDLLATERPSQVGAILLPPNV</sequence>
<dbReference type="PANTHER" id="PTHR21192">
    <property type="entry name" value="NUCLEAR PROTEIN E3-3"/>
    <property type="match status" value="1"/>
</dbReference>
<dbReference type="InterPro" id="IPR007523">
    <property type="entry name" value="NDUFAF3/AAMDC"/>
</dbReference>